<protein>
    <recommendedName>
        <fullName evidence="3">DUF3533 domain-containing protein</fullName>
    </recommendedName>
</protein>
<dbReference type="GO" id="GO:0016020">
    <property type="term" value="C:membrane"/>
    <property type="evidence" value="ECO:0007669"/>
    <property type="project" value="TreeGrafter"/>
</dbReference>
<dbReference type="PANTHER" id="PTHR34814:SF1">
    <property type="entry name" value="NITROSOGUANIDINE RESISTANCE PROTEIN SNG1"/>
    <property type="match status" value="1"/>
</dbReference>
<feature type="domain" description="DUF3533" evidence="3">
    <location>
        <begin position="76"/>
        <end position="200"/>
    </location>
</feature>
<evidence type="ECO:0000256" key="2">
    <source>
        <dbReference type="SAM" id="Phobius"/>
    </source>
</evidence>
<name>A0A165NNV9_EXIGL</name>
<proteinExistence type="predicted"/>
<sequence length="323" mass="34481">MDARKLSERNKSVDTSSDRPELDERDVATVEDPRDQRLNEKDGAPFEPRPFTHGWRDPAIAQMRGMYLKIIGSGTMLTVVVILAVLSIYWGAFWRVRHNVSRLKVIVADLDGATIGQAVTAGLTSPLATGAPGQVSFQLAQAGQFASPEDVERYIRDEHAWAAVFVPQGAPSGLSSAVSSSDSWFAFGVLIGVFLAAGGTATFMSPLLSAALPGVLAGFSAALAEPLASTFGSNFGALLGAVLGLVPGLVWFPVLFLPVFVVPFAVAVALVVVFFVLVFLFVLSLLLSMNFGIMIAWVALSCLTIPTASIILRRRDMNAARNK</sequence>
<reference evidence="4 5" key="1">
    <citation type="journal article" date="2016" name="Mol. Biol. Evol.">
        <title>Comparative Genomics of Early-Diverging Mushroom-Forming Fungi Provides Insights into the Origins of Lignocellulose Decay Capabilities.</title>
        <authorList>
            <person name="Nagy L.G."/>
            <person name="Riley R."/>
            <person name="Tritt A."/>
            <person name="Adam C."/>
            <person name="Daum C."/>
            <person name="Floudas D."/>
            <person name="Sun H."/>
            <person name="Yadav J.S."/>
            <person name="Pangilinan J."/>
            <person name="Larsson K.H."/>
            <person name="Matsuura K."/>
            <person name="Barry K."/>
            <person name="Labutti K."/>
            <person name="Kuo R."/>
            <person name="Ohm R.A."/>
            <person name="Bhattacharya S.S."/>
            <person name="Shirouzu T."/>
            <person name="Yoshinaga Y."/>
            <person name="Martin F.M."/>
            <person name="Grigoriev I.V."/>
            <person name="Hibbett D.S."/>
        </authorList>
    </citation>
    <scope>NUCLEOTIDE SEQUENCE [LARGE SCALE GENOMIC DNA]</scope>
    <source>
        <strain evidence="4 5">HHB12029</strain>
    </source>
</reference>
<feature type="transmembrane region" description="Helical" evidence="2">
    <location>
        <begin position="184"/>
        <end position="203"/>
    </location>
</feature>
<feature type="compositionally biased region" description="Basic and acidic residues" evidence="1">
    <location>
        <begin position="1"/>
        <end position="44"/>
    </location>
</feature>
<feature type="transmembrane region" description="Helical" evidence="2">
    <location>
        <begin position="293"/>
        <end position="312"/>
    </location>
</feature>
<keyword evidence="2" id="KW-0472">Membrane</keyword>
<dbReference type="Proteomes" id="UP000077266">
    <property type="component" value="Unassembled WGS sequence"/>
</dbReference>
<keyword evidence="5" id="KW-1185">Reference proteome</keyword>
<evidence type="ECO:0000259" key="3">
    <source>
        <dbReference type="Pfam" id="PF12051"/>
    </source>
</evidence>
<keyword evidence="2" id="KW-1133">Transmembrane helix</keyword>
<dbReference type="InParanoid" id="A0A165NNV9"/>
<feature type="transmembrane region" description="Helical" evidence="2">
    <location>
        <begin position="235"/>
        <end position="257"/>
    </location>
</feature>
<organism evidence="4 5">
    <name type="scientific">Exidia glandulosa HHB12029</name>
    <dbReference type="NCBI Taxonomy" id="1314781"/>
    <lineage>
        <taxon>Eukaryota</taxon>
        <taxon>Fungi</taxon>
        <taxon>Dikarya</taxon>
        <taxon>Basidiomycota</taxon>
        <taxon>Agaricomycotina</taxon>
        <taxon>Agaricomycetes</taxon>
        <taxon>Auriculariales</taxon>
        <taxon>Exidiaceae</taxon>
        <taxon>Exidia</taxon>
    </lineage>
</organism>
<dbReference type="AlphaFoldDB" id="A0A165NNV9"/>
<dbReference type="InterPro" id="IPR022703">
    <property type="entry name" value="DUF3533"/>
</dbReference>
<dbReference type="Pfam" id="PF12051">
    <property type="entry name" value="DUF3533"/>
    <property type="match status" value="1"/>
</dbReference>
<evidence type="ECO:0000256" key="1">
    <source>
        <dbReference type="SAM" id="MobiDB-lite"/>
    </source>
</evidence>
<dbReference type="STRING" id="1314781.A0A165NNV9"/>
<feature type="transmembrane region" description="Helical" evidence="2">
    <location>
        <begin position="70"/>
        <end position="92"/>
    </location>
</feature>
<feature type="region of interest" description="Disordered" evidence="1">
    <location>
        <begin position="1"/>
        <end position="51"/>
    </location>
</feature>
<evidence type="ECO:0000313" key="4">
    <source>
        <dbReference type="EMBL" id="KZW01007.1"/>
    </source>
</evidence>
<dbReference type="EMBL" id="KV425897">
    <property type="protein sequence ID" value="KZW01007.1"/>
    <property type="molecule type" value="Genomic_DNA"/>
</dbReference>
<dbReference type="OrthoDB" id="2140105at2759"/>
<dbReference type="PANTHER" id="PTHR34814">
    <property type="entry name" value="NITROSOGUANIDINE RESISTANCE PROTEIN SNG1"/>
    <property type="match status" value="1"/>
</dbReference>
<dbReference type="InterPro" id="IPR053001">
    <property type="entry name" value="MNNG_permease-like"/>
</dbReference>
<accession>A0A165NNV9</accession>
<keyword evidence="2" id="KW-0812">Transmembrane</keyword>
<feature type="transmembrane region" description="Helical" evidence="2">
    <location>
        <begin position="264"/>
        <end position="287"/>
    </location>
</feature>
<evidence type="ECO:0000313" key="5">
    <source>
        <dbReference type="Proteomes" id="UP000077266"/>
    </source>
</evidence>
<gene>
    <name evidence="4" type="ORF">EXIGLDRAFT_761289</name>
</gene>